<dbReference type="Proteomes" id="UP000199025">
    <property type="component" value="Unassembled WGS sequence"/>
</dbReference>
<dbReference type="STRING" id="115433.SAMN05421835_101297"/>
<reference evidence="1 2" key="1">
    <citation type="submission" date="2016-10" db="EMBL/GenBank/DDBJ databases">
        <authorList>
            <person name="de Groot N.N."/>
        </authorList>
    </citation>
    <scope>NUCLEOTIDE SEQUENCE [LARGE SCALE GENOMIC DNA]</scope>
    <source>
        <strain evidence="1 2">DSM 44468</strain>
    </source>
</reference>
<dbReference type="OrthoDB" id="4555377at2"/>
<name>A0A1I3JVM2_9PSEU</name>
<dbReference type="AlphaFoldDB" id="A0A1I3JVM2"/>
<dbReference type="EMBL" id="FORP01000001">
    <property type="protein sequence ID" value="SFI64302.1"/>
    <property type="molecule type" value="Genomic_DNA"/>
</dbReference>
<proteinExistence type="predicted"/>
<protein>
    <submittedName>
        <fullName evidence="1">Uncharacterized protein</fullName>
    </submittedName>
</protein>
<keyword evidence="2" id="KW-1185">Reference proteome</keyword>
<gene>
    <name evidence="1" type="ORF">SAMN05421835_101297</name>
</gene>
<dbReference type="RefSeq" id="WP_091503742.1">
    <property type="nucleotide sequence ID" value="NZ_CBDQZW010000009.1"/>
</dbReference>
<accession>A0A1I3JVM2</accession>
<sequence length="107" mass="11213">MPDEILMTIATTLATKAATGLYDLVKNRFSRHPEAAGALEAADPADEGSVRALAERLDAEAQADPEFAAALRGQWQQTANGGVNNQITGTVHGKVVQAGDIHGNISF</sequence>
<organism evidence="1 2">
    <name type="scientific">Amycolatopsis sacchari</name>
    <dbReference type="NCBI Taxonomy" id="115433"/>
    <lineage>
        <taxon>Bacteria</taxon>
        <taxon>Bacillati</taxon>
        <taxon>Actinomycetota</taxon>
        <taxon>Actinomycetes</taxon>
        <taxon>Pseudonocardiales</taxon>
        <taxon>Pseudonocardiaceae</taxon>
        <taxon>Amycolatopsis</taxon>
    </lineage>
</organism>
<evidence type="ECO:0000313" key="2">
    <source>
        <dbReference type="Proteomes" id="UP000199025"/>
    </source>
</evidence>
<evidence type="ECO:0000313" key="1">
    <source>
        <dbReference type="EMBL" id="SFI64302.1"/>
    </source>
</evidence>